<dbReference type="InterPro" id="IPR009057">
    <property type="entry name" value="Homeodomain-like_sf"/>
</dbReference>
<organism evidence="5 6">
    <name type="scientific">Spirosoma telluris</name>
    <dbReference type="NCBI Taxonomy" id="2183553"/>
    <lineage>
        <taxon>Bacteria</taxon>
        <taxon>Pseudomonadati</taxon>
        <taxon>Bacteroidota</taxon>
        <taxon>Cytophagia</taxon>
        <taxon>Cytophagales</taxon>
        <taxon>Cytophagaceae</taxon>
        <taxon>Spirosoma</taxon>
    </lineage>
</organism>
<dbReference type="GO" id="GO:0043565">
    <property type="term" value="F:sequence-specific DNA binding"/>
    <property type="evidence" value="ECO:0007669"/>
    <property type="project" value="InterPro"/>
</dbReference>
<dbReference type="SMART" id="SM00342">
    <property type="entry name" value="HTH_ARAC"/>
    <property type="match status" value="1"/>
</dbReference>
<keyword evidence="3" id="KW-0804">Transcription</keyword>
<evidence type="ECO:0000259" key="4">
    <source>
        <dbReference type="PROSITE" id="PS01124"/>
    </source>
</evidence>
<evidence type="ECO:0000256" key="1">
    <source>
        <dbReference type="ARBA" id="ARBA00023015"/>
    </source>
</evidence>
<dbReference type="Gene3D" id="2.60.120.10">
    <property type="entry name" value="Jelly Rolls"/>
    <property type="match status" value="1"/>
</dbReference>
<protein>
    <submittedName>
        <fullName evidence="5">AraC family transcriptional regulator</fullName>
    </submittedName>
</protein>
<dbReference type="InterPro" id="IPR020449">
    <property type="entry name" value="Tscrpt_reg_AraC-type_HTH"/>
</dbReference>
<dbReference type="SUPFAM" id="SSF51182">
    <property type="entry name" value="RmlC-like cupins"/>
    <property type="match status" value="1"/>
</dbReference>
<dbReference type="PRINTS" id="PR00032">
    <property type="entry name" value="HTHARAC"/>
</dbReference>
<dbReference type="InterPro" id="IPR011051">
    <property type="entry name" value="RmlC_Cupin_sf"/>
</dbReference>
<gene>
    <name evidence="5" type="ORF">HMF3257_12835</name>
</gene>
<dbReference type="PANTHER" id="PTHR43280:SF32">
    <property type="entry name" value="TRANSCRIPTIONAL REGULATORY PROTEIN"/>
    <property type="match status" value="1"/>
</dbReference>
<evidence type="ECO:0000313" key="5">
    <source>
        <dbReference type="EMBL" id="RAI74898.1"/>
    </source>
</evidence>
<dbReference type="InterPro" id="IPR014710">
    <property type="entry name" value="RmlC-like_jellyroll"/>
</dbReference>
<dbReference type="GO" id="GO:0003700">
    <property type="term" value="F:DNA-binding transcription factor activity"/>
    <property type="evidence" value="ECO:0007669"/>
    <property type="project" value="InterPro"/>
</dbReference>
<dbReference type="EMBL" id="QLII01000001">
    <property type="protein sequence ID" value="RAI74898.1"/>
    <property type="molecule type" value="Genomic_DNA"/>
</dbReference>
<proteinExistence type="predicted"/>
<evidence type="ECO:0000256" key="3">
    <source>
        <dbReference type="ARBA" id="ARBA00023163"/>
    </source>
</evidence>
<keyword evidence="1" id="KW-0805">Transcription regulation</keyword>
<dbReference type="Proteomes" id="UP000249016">
    <property type="component" value="Unassembled WGS sequence"/>
</dbReference>
<feature type="domain" description="HTH araC/xylS-type" evidence="4">
    <location>
        <begin position="202"/>
        <end position="300"/>
    </location>
</feature>
<comment type="caution">
    <text evidence="5">The sequence shown here is derived from an EMBL/GenBank/DDBJ whole genome shotgun (WGS) entry which is preliminary data.</text>
</comment>
<reference evidence="5 6" key="1">
    <citation type="submission" date="2018-06" db="EMBL/GenBank/DDBJ databases">
        <title>Spirosoma sp. HMF3257 Genome sequencing and assembly.</title>
        <authorList>
            <person name="Kang H."/>
            <person name="Cha I."/>
            <person name="Kim H."/>
            <person name="Kang J."/>
            <person name="Joh K."/>
        </authorList>
    </citation>
    <scope>NUCLEOTIDE SEQUENCE [LARGE SCALE GENOMIC DNA]</scope>
    <source>
        <strain evidence="5 6">HMF3257</strain>
    </source>
</reference>
<evidence type="ECO:0000256" key="2">
    <source>
        <dbReference type="ARBA" id="ARBA00023125"/>
    </source>
</evidence>
<sequence length="304" mass="35016">MSKNNIRTYNTETFRDAYMQPEQKLDTILKSDFGKFFIVKVEDLIRLIKLPVPPIRSTTHTFIYLTDGEAIMTIGSETYTIVKHECLVVPAGQVYSFSSLDENHGYLCNFHNDIIIGKFGKNELLKDFEFLRVWGNPRIRLDKQTSKFVRRLLKRILLAYSETGLTNLDIIQSYFIALLCEVNRVYTPISASMQTNAVTITNRFKELLVEHAKTKQRVTDYASELNITPNHLNKAVRTITGKSPTKWIDEAIVLEAKVLLYQSRLSISEIASEVGLFDPSYFSRLFKKYEGVTPITFRKMIETS</sequence>
<dbReference type="Gene3D" id="1.10.10.60">
    <property type="entry name" value="Homeodomain-like"/>
    <property type="match status" value="1"/>
</dbReference>
<accession>A0A327NQE3</accession>
<name>A0A327NQE3_9BACT</name>
<dbReference type="PROSITE" id="PS01124">
    <property type="entry name" value="HTH_ARAC_FAMILY_2"/>
    <property type="match status" value="1"/>
</dbReference>
<evidence type="ECO:0000313" key="6">
    <source>
        <dbReference type="Proteomes" id="UP000249016"/>
    </source>
</evidence>
<keyword evidence="2" id="KW-0238">DNA-binding</keyword>
<dbReference type="AlphaFoldDB" id="A0A327NQE3"/>
<dbReference type="PANTHER" id="PTHR43280">
    <property type="entry name" value="ARAC-FAMILY TRANSCRIPTIONAL REGULATOR"/>
    <property type="match status" value="1"/>
</dbReference>
<dbReference type="InterPro" id="IPR018060">
    <property type="entry name" value="HTH_AraC"/>
</dbReference>
<dbReference type="SUPFAM" id="SSF46689">
    <property type="entry name" value="Homeodomain-like"/>
    <property type="match status" value="1"/>
</dbReference>
<dbReference type="Pfam" id="PF12833">
    <property type="entry name" value="HTH_18"/>
    <property type="match status" value="1"/>
</dbReference>
<keyword evidence="6" id="KW-1185">Reference proteome</keyword>